<accession>A0A931I2X3</accession>
<comment type="caution">
    <text evidence="1">The sequence shown here is derived from an EMBL/GenBank/DDBJ whole genome shotgun (WGS) entry which is preliminary data.</text>
</comment>
<reference evidence="1" key="1">
    <citation type="submission" date="2020-12" db="EMBL/GenBank/DDBJ databases">
        <title>Methylobrevis albus sp. nov., isolated from fresh water lack sediment.</title>
        <authorList>
            <person name="Zou Q."/>
        </authorList>
    </citation>
    <scope>NUCLEOTIDE SEQUENCE</scope>
    <source>
        <strain evidence="1">L22</strain>
    </source>
</reference>
<dbReference type="Proteomes" id="UP000631694">
    <property type="component" value="Unassembled WGS sequence"/>
</dbReference>
<organism evidence="1 2">
    <name type="scientific">Methylobrevis albus</name>
    <dbReference type="NCBI Taxonomy" id="2793297"/>
    <lineage>
        <taxon>Bacteria</taxon>
        <taxon>Pseudomonadati</taxon>
        <taxon>Pseudomonadota</taxon>
        <taxon>Alphaproteobacteria</taxon>
        <taxon>Hyphomicrobiales</taxon>
        <taxon>Pleomorphomonadaceae</taxon>
        <taxon>Methylobrevis</taxon>
    </lineage>
</organism>
<gene>
    <name evidence="1" type="ORF">I5731_10775</name>
</gene>
<sequence>MADDTTATGRTVRLVLNRQQLELVDRTVARGVAQDRTALVHLALAEYAVLAAAGGLPR</sequence>
<protein>
    <submittedName>
        <fullName evidence="1">Uncharacterized protein</fullName>
    </submittedName>
</protein>
<name>A0A931I2X3_9HYPH</name>
<evidence type="ECO:0000313" key="2">
    <source>
        <dbReference type="Proteomes" id="UP000631694"/>
    </source>
</evidence>
<keyword evidence="2" id="KW-1185">Reference proteome</keyword>
<proteinExistence type="predicted"/>
<dbReference type="RefSeq" id="WP_197311390.1">
    <property type="nucleotide sequence ID" value="NZ_JADZLT010000050.1"/>
</dbReference>
<dbReference type="EMBL" id="JADZLT010000050">
    <property type="protein sequence ID" value="MBH0238308.1"/>
    <property type="molecule type" value="Genomic_DNA"/>
</dbReference>
<evidence type="ECO:0000313" key="1">
    <source>
        <dbReference type="EMBL" id="MBH0238308.1"/>
    </source>
</evidence>
<dbReference type="AlphaFoldDB" id="A0A931I2X3"/>